<evidence type="ECO:0000313" key="1">
    <source>
        <dbReference type="EMBL" id="MBX61789.1"/>
    </source>
</evidence>
<proteinExistence type="predicted"/>
<sequence>MDDLSVSEKRTSWQNNSKMSFSMGESIVENGNF</sequence>
<organism evidence="1">
    <name type="scientific">Rhizophora mucronata</name>
    <name type="common">Asiatic mangrove</name>
    <dbReference type="NCBI Taxonomy" id="61149"/>
    <lineage>
        <taxon>Eukaryota</taxon>
        <taxon>Viridiplantae</taxon>
        <taxon>Streptophyta</taxon>
        <taxon>Embryophyta</taxon>
        <taxon>Tracheophyta</taxon>
        <taxon>Spermatophyta</taxon>
        <taxon>Magnoliopsida</taxon>
        <taxon>eudicotyledons</taxon>
        <taxon>Gunneridae</taxon>
        <taxon>Pentapetalae</taxon>
        <taxon>rosids</taxon>
        <taxon>fabids</taxon>
        <taxon>Malpighiales</taxon>
        <taxon>Rhizophoraceae</taxon>
        <taxon>Rhizophora</taxon>
    </lineage>
</organism>
<protein>
    <submittedName>
        <fullName evidence="1">Uncharacterized protein</fullName>
    </submittedName>
</protein>
<dbReference type="EMBL" id="GGEC01081305">
    <property type="protein sequence ID" value="MBX61789.1"/>
    <property type="molecule type" value="Transcribed_RNA"/>
</dbReference>
<accession>A0A2P2Q4E1</accession>
<name>A0A2P2Q4E1_RHIMU</name>
<reference evidence="1" key="1">
    <citation type="submission" date="2018-02" db="EMBL/GenBank/DDBJ databases">
        <title>Rhizophora mucronata_Transcriptome.</title>
        <authorList>
            <person name="Meera S.P."/>
            <person name="Sreeshan A."/>
            <person name="Augustine A."/>
        </authorList>
    </citation>
    <scope>NUCLEOTIDE SEQUENCE</scope>
    <source>
        <tissue evidence="1">Leaf</tissue>
    </source>
</reference>
<dbReference type="AlphaFoldDB" id="A0A2P2Q4E1"/>